<proteinExistence type="predicted"/>
<protein>
    <submittedName>
        <fullName evidence="2">Senescence domain-containing protein</fullName>
    </submittedName>
</protein>
<name>A0A5K3F4I1_MESCO</name>
<feature type="region of interest" description="Disordered" evidence="1">
    <location>
        <begin position="91"/>
        <end position="142"/>
    </location>
</feature>
<evidence type="ECO:0000313" key="2">
    <source>
        <dbReference type="WBParaSite" id="MCU_005482-RA"/>
    </source>
</evidence>
<organism evidence="2">
    <name type="scientific">Mesocestoides corti</name>
    <name type="common">Flatworm</name>
    <dbReference type="NCBI Taxonomy" id="53468"/>
    <lineage>
        <taxon>Eukaryota</taxon>
        <taxon>Metazoa</taxon>
        <taxon>Spiralia</taxon>
        <taxon>Lophotrochozoa</taxon>
        <taxon>Platyhelminthes</taxon>
        <taxon>Cestoda</taxon>
        <taxon>Eucestoda</taxon>
        <taxon>Cyclophyllidea</taxon>
        <taxon>Mesocestoididae</taxon>
        <taxon>Mesocestoides</taxon>
    </lineage>
</organism>
<feature type="compositionally biased region" description="Low complexity" evidence="1">
    <location>
        <begin position="118"/>
        <end position="132"/>
    </location>
</feature>
<reference evidence="2" key="1">
    <citation type="submission" date="2019-11" db="UniProtKB">
        <authorList>
            <consortium name="WormBaseParasite"/>
        </authorList>
    </citation>
    <scope>IDENTIFICATION</scope>
</reference>
<dbReference type="AlphaFoldDB" id="A0A5K3F4I1"/>
<accession>A0A5K3F4I1</accession>
<feature type="compositionally biased region" description="Polar residues" evidence="1">
    <location>
        <begin position="103"/>
        <end position="115"/>
    </location>
</feature>
<dbReference type="WBParaSite" id="MCU_005482-RA">
    <property type="protein sequence ID" value="MCU_005482-RA"/>
    <property type="gene ID" value="MCU_005482"/>
</dbReference>
<sequence>MPITEYVDTEERFCYGNTSKDTQEAKSAGNEPKNIPSSPGIMGKTSQMIDAIGSGIWCGVTSVVSLGVDAICSGVSAGESVVSGVASYLPFPRRSTPDVKPQQRASGVSEKTPSEASKPAAPAKPGLLPKALFRTSTKDKAD</sequence>
<evidence type="ECO:0000256" key="1">
    <source>
        <dbReference type="SAM" id="MobiDB-lite"/>
    </source>
</evidence>
<feature type="region of interest" description="Disordered" evidence="1">
    <location>
        <begin position="17"/>
        <end position="44"/>
    </location>
</feature>